<keyword evidence="3" id="KW-1185">Reference proteome</keyword>
<dbReference type="EMBL" id="JAQQWE010000005">
    <property type="protein sequence ID" value="KAK7952717.1"/>
    <property type="molecule type" value="Genomic_DNA"/>
</dbReference>
<dbReference type="Proteomes" id="UP001391051">
    <property type="component" value="Unassembled WGS sequence"/>
</dbReference>
<gene>
    <name evidence="2" type="ORF">PG986_008445</name>
</gene>
<accession>A0ABR1QFH7</accession>
<dbReference type="GeneID" id="92077729"/>
<comment type="caution">
    <text evidence="2">The sequence shown here is derived from an EMBL/GenBank/DDBJ whole genome shotgun (WGS) entry which is preliminary data.</text>
</comment>
<evidence type="ECO:0000313" key="3">
    <source>
        <dbReference type="Proteomes" id="UP001391051"/>
    </source>
</evidence>
<dbReference type="RefSeq" id="XP_066700779.1">
    <property type="nucleotide sequence ID" value="XM_066844667.1"/>
</dbReference>
<reference evidence="2 3" key="1">
    <citation type="submission" date="2023-01" db="EMBL/GenBank/DDBJ databases">
        <title>Analysis of 21 Apiospora genomes using comparative genomics revels a genus with tremendous synthesis potential of carbohydrate active enzymes and secondary metabolites.</title>
        <authorList>
            <person name="Sorensen T."/>
        </authorList>
    </citation>
    <scope>NUCLEOTIDE SEQUENCE [LARGE SCALE GENOMIC DNA]</scope>
    <source>
        <strain evidence="2 3">CBS 24483</strain>
    </source>
</reference>
<evidence type="ECO:0000259" key="1">
    <source>
        <dbReference type="Pfam" id="PF20150"/>
    </source>
</evidence>
<evidence type="ECO:0000313" key="2">
    <source>
        <dbReference type="EMBL" id="KAK7952717.1"/>
    </source>
</evidence>
<feature type="domain" description="2EXR" evidence="1">
    <location>
        <begin position="27"/>
        <end position="117"/>
    </location>
</feature>
<protein>
    <recommendedName>
        <fullName evidence="1">2EXR domain-containing protein</fullName>
    </recommendedName>
</protein>
<dbReference type="Pfam" id="PF20150">
    <property type="entry name" value="2EXR"/>
    <property type="match status" value="1"/>
</dbReference>
<proteinExistence type="predicted"/>
<name>A0ABR1QFH7_9PEZI</name>
<dbReference type="InterPro" id="IPR045518">
    <property type="entry name" value="2EXR"/>
</dbReference>
<sequence>MSPETAPSPEPDSPTELASLSVAPRAFPQSSRFPAEIQILIWEQYILIERDNRVVFVANYRGLSYDRWRELRRANIPEPQGLRILPSRCLVSPLLSVSSQSRAVALGHYRTRIELFEQGSPFHYGLTGDNEEPEEIRAREARKDSWVRPYRERGSQWSPGERRNCIFPKHPEWYRRETRVNDLDHWTTLAASYVWEEDRVDPAAHRGCVYLDLATDRFLNWYCGEPRIFKAYGRRVLSDALLDFKYHAIPFDLKDVLARRRPAPLQYFSEGLSAVVLDKVRHLVFADNPGGVRTKDGRALVEPKRFRKLCPRALGPGGTIWSFPLSDGMLRTINNDVDDKGAEHLLIRKVKTEFVSTSRSFYREALALDPWG</sequence>
<organism evidence="2 3">
    <name type="scientific">Apiospora aurea</name>
    <dbReference type="NCBI Taxonomy" id="335848"/>
    <lineage>
        <taxon>Eukaryota</taxon>
        <taxon>Fungi</taxon>
        <taxon>Dikarya</taxon>
        <taxon>Ascomycota</taxon>
        <taxon>Pezizomycotina</taxon>
        <taxon>Sordariomycetes</taxon>
        <taxon>Xylariomycetidae</taxon>
        <taxon>Amphisphaeriales</taxon>
        <taxon>Apiosporaceae</taxon>
        <taxon>Apiospora</taxon>
    </lineage>
</organism>